<feature type="compositionally biased region" description="Pro residues" evidence="1">
    <location>
        <begin position="14"/>
        <end position="36"/>
    </location>
</feature>
<feature type="transmembrane region" description="Helical" evidence="2">
    <location>
        <begin position="437"/>
        <end position="458"/>
    </location>
</feature>
<feature type="transmembrane region" description="Helical" evidence="2">
    <location>
        <begin position="405"/>
        <end position="425"/>
    </location>
</feature>
<keyword evidence="2" id="KW-0472">Membrane</keyword>
<reference evidence="4" key="1">
    <citation type="journal article" date="2019" name="Int. J. Syst. Evol. Microbiol.">
        <title>The Global Catalogue of Microorganisms (GCM) 10K type strain sequencing project: providing services to taxonomists for standard genome sequencing and annotation.</title>
        <authorList>
            <consortium name="The Broad Institute Genomics Platform"/>
            <consortium name="The Broad Institute Genome Sequencing Center for Infectious Disease"/>
            <person name="Wu L."/>
            <person name="Ma J."/>
        </authorList>
    </citation>
    <scope>NUCLEOTIDE SEQUENCE [LARGE SCALE GENOMIC DNA]</scope>
    <source>
        <strain evidence="4">JCM 16904</strain>
    </source>
</reference>
<feature type="compositionally biased region" description="Basic and acidic residues" evidence="1">
    <location>
        <begin position="42"/>
        <end position="68"/>
    </location>
</feature>
<feature type="compositionally biased region" description="Basic and acidic residues" evidence="1">
    <location>
        <begin position="1"/>
        <end position="13"/>
    </location>
</feature>
<sequence>MPPRDPTPHDPPPHDPTPGDSPPHDPTPGDSPPHDPTPGDTVPHETASHETAPHETAPHDTAPHDPERLAPGPRDPVPGRAGGRFGTWVFGLLPLCIVAFAVAAFSLLDVPGLTGRAGPPAEELTVERTVLGPGAIELVVRNQGQDPVAIAQVSVNDAFSDFSAEESELGRLRATTVRITYPWVEGEAYEIGLLTSTGGLISHEIPVAVTTPDPAGFLGLMALLGTYVGVIPVAIGMLWLPWLRRIPPRWIQALMAVTVGLLAWLAIDAGVEGLEIAGESAGAFGGAGLVLFGAVAAYLLLSGVGVWLAARPDGHRLALLVAVGIGLHNLGEGLAIGSAYAVGALALGATLVVGFAVHNTTEGLAIVAPAADRRVAPGTLILLGLVAGAPAIVGAWLGAAAVQPAVGALLLGFGVGAIAQVILQLAPAVRDRAGRALHPMSVGGVLAGMVLMWATGLLA</sequence>
<gene>
    <name evidence="3" type="ORF">GCM10022224_011460</name>
</gene>
<evidence type="ECO:0000313" key="4">
    <source>
        <dbReference type="Proteomes" id="UP001500902"/>
    </source>
</evidence>
<protein>
    <submittedName>
        <fullName evidence="3">Metal transporter</fullName>
    </submittedName>
</protein>
<proteinExistence type="predicted"/>
<comment type="caution">
    <text evidence="3">The sequence shown here is derived from an EMBL/GenBank/DDBJ whole genome shotgun (WGS) entry which is preliminary data.</text>
</comment>
<name>A0ABP7B7X2_9ACTN</name>
<keyword evidence="2" id="KW-0812">Transmembrane</keyword>
<organism evidence="3 4">
    <name type="scientific">Nonomuraea antimicrobica</name>
    <dbReference type="NCBI Taxonomy" id="561173"/>
    <lineage>
        <taxon>Bacteria</taxon>
        <taxon>Bacillati</taxon>
        <taxon>Actinomycetota</taxon>
        <taxon>Actinomycetes</taxon>
        <taxon>Streptosporangiales</taxon>
        <taxon>Streptosporangiaceae</taxon>
        <taxon>Nonomuraea</taxon>
    </lineage>
</organism>
<dbReference type="Proteomes" id="UP001500902">
    <property type="component" value="Unassembled WGS sequence"/>
</dbReference>
<feature type="transmembrane region" description="Helical" evidence="2">
    <location>
        <begin position="217"/>
        <end position="243"/>
    </location>
</feature>
<evidence type="ECO:0000313" key="3">
    <source>
        <dbReference type="EMBL" id="GAA3650349.1"/>
    </source>
</evidence>
<feature type="transmembrane region" description="Helical" evidence="2">
    <location>
        <begin position="287"/>
        <end position="310"/>
    </location>
</feature>
<keyword evidence="2" id="KW-1133">Transmembrane helix</keyword>
<keyword evidence="4" id="KW-1185">Reference proteome</keyword>
<feature type="transmembrane region" description="Helical" evidence="2">
    <location>
        <begin position="88"/>
        <end position="108"/>
    </location>
</feature>
<feature type="transmembrane region" description="Helical" evidence="2">
    <location>
        <begin position="380"/>
        <end position="399"/>
    </location>
</feature>
<evidence type="ECO:0000256" key="2">
    <source>
        <dbReference type="SAM" id="Phobius"/>
    </source>
</evidence>
<feature type="transmembrane region" description="Helical" evidence="2">
    <location>
        <begin position="250"/>
        <end position="267"/>
    </location>
</feature>
<accession>A0ABP7B7X2</accession>
<dbReference type="EMBL" id="BAAAZP010000016">
    <property type="protein sequence ID" value="GAA3650349.1"/>
    <property type="molecule type" value="Genomic_DNA"/>
</dbReference>
<feature type="region of interest" description="Disordered" evidence="1">
    <location>
        <begin position="1"/>
        <end position="78"/>
    </location>
</feature>
<evidence type="ECO:0000256" key="1">
    <source>
        <dbReference type="SAM" id="MobiDB-lite"/>
    </source>
</evidence>